<dbReference type="InterPro" id="IPR013780">
    <property type="entry name" value="Glyco_hydro_b"/>
</dbReference>
<reference evidence="2" key="1">
    <citation type="submission" date="2020-07" db="EMBL/GenBank/DDBJ databases">
        <title>Vallitalea pronyensis genome.</title>
        <authorList>
            <person name="Postec A."/>
        </authorList>
    </citation>
    <scope>NUCLEOTIDE SEQUENCE</scope>
    <source>
        <strain evidence="2">FatNI3</strain>
    </source>
</reference>
<feature type="domain" description="Glycosyl hydrolase family 13 catalytic" evidence="1">
    <location>
        <begin position="50"/>
        <end position="358"/>
    </location>
</feature>
<dbReference type="PANTHER" id="PTHR47786">
    <property type="entry name" value="ALPHA-1,4-GLUCAN:MALTOSE-1-PHOSPHATE MALTOSYLTRANSFERASE"/>
    <property type="match status" value="1"/>
</dbReference>
<dbReference type="Proteomes" id="UP000683246">
    <property type="component" value="Chromosome"/>
</dbReference>
<dbReference type="PROSITE" id="PS51257">
    <property type="entry name" value="PROKAR_LIPOPROTEIN"/>
    <property type="match status" value="1"/>
</dbReference>
<dbReference type="PANTHER" id="PTHR47786:SF2">
    <property type="entry name" value="GLYCOSYL HYDROLASE FAMILY 13 CATALYTIC DOMAIN-CONTAINING PROTEIN"/>
    <property type="match status" value="1"/>
</dbReference>
<evidence type="ECO:0000313" key="2">
    <source>
        <dbReference type="EMBL" id="QUI21176.1"/>
    </source>
</evidence>
<dbReference type="Pfam" id="PF00128">
    <property type="entry name" value="Alpha-amylase"/>
    <property type="match status" value="2"/>
</dbReference>
<dbReference type="KEGG" id="vpy:HZI73_02250"/>
<dbReference type="SMART" id="SM00642">
    <property type="entry name" value="Aamy"/>
    <property type="match status" value="1"/>
</dbReference>
<dbReference type="Gene3D" id="2.60.40.1180">
    <property type="entry name" value="Golgi alpha-mannosidase II"/>
    <property type="match status" value="1"/>
</dbReference>
<dbReference type="EMBL" id="CP058649">
    <property type="protein sequence ID" value="QUI21176.1"/>
    <property type="molecule type" value="Genomic_DNA"/>
</dbReference>
<gene>
    <name evidence="2" type="ORF">HZI73_02250</name>
</gene>
<dbReference type="RefSeq" id="WP_212696639.1">
    <property type="nucleotide sequence ID" value="NZ_CP058649.1"/>
</dbReference>
<dbReference type="SUPFAM" id="SSF51011">
    <property type="entry name" value="Glycosyl hydrolase domain"/>
    <property type="match status" value="1"/>
</dbReference>
<dbReference type="GO" id="GO:0005975">
    <property type="term" value="P:carbohydrate metabolic process"/>
    <property type="evidence" value="ECO:0007669"/>
    <property type="project" value="InterPro"/>
</dbReference>
<proteinExistence type="predicted"/>
<dbReference type="CDD" id="cd11313">
    <property type="entry name" value="AmyAc_arch_bac_AmyA"/>
    <property type="match status" value="1"/>
</dbReference>
<evidence type="ECO:0000259" key="1">
    <source>
        <dbReference type="SMART" id="SM00642"/>
    </source>
</evidence>
<dbReference type="InterPro" id="IPR006047">
    <property type="entry name" value="GH13_cat_dom"/>
</dbReference>
<dbReference type="AlphaFoldDB" id="A0A8J8SF25"/>
<name>A0A8J8SF25_9FIRM</name>
<evidence type="ECO:0000313" key="3">
    <source>
        <dbReference type="Proteomes" id="UP000683246"/>
    </source>
</evidence>
<sequence length="449" mass="51522">MPIKASNIFKSFLILLSMNLLLTACSHNKKVKWIDDATIYEVNLRQYTEEGTFEAFQEHLPRLQELGVKILWFMPIHPISETKRKGTLGSYYAVTDYKAVNPEFGTMEDFKDLVKACHDMGFKVILDWVANHTGWDNKWISEHPEWYTQSNGRIIKPPGTDWSDVADLNYKNKEMRKAMKDAMVFWVKELDIDGYRCDVAGSVPVDFWEDVSTALHKIKPVFMLAEDGADYSLMDNAFDANYNWHLLGSINKTAKEGSTVSRIRSDIRRGVSAYPKGSFPMNFITNHDENSWNGTTKERLGDAKDLMNALIFTAPGMPLIYSGQEASLNKRLQFFEKDNIDWSDLTEQEFYKQLVTLKKDNEALWNGSAGGNITFIETTEKPVLAYARVKGKNKVIFIGNFTSKENTFSLKKMDVSGSYTNYFNEEEIVLEEGKTLQLGPWDFYIFVNK</sequence>
<keyword evidence="3" id="KW-1185">Reference proteome</keyword>
<dbReference type="Gene3D" id="3.20.20.80">
    <property type="entry name" value="Glycosidases"/>
    <property type="match status" value="1"/>
</dbReference>
<organism evidence="2 3">
    <name type="scientific">Vallitalea pronyensis</name>
    <dbReference type="NCBI Taxonomy" id="1348613"/>
    <lineage>
        <taxon>Bacteria</taxon>
        <taxon>Bacillati</taxon>
        <taxon>Bacillota</taxon>
        <taxon>Clostridia</taxon>
        <taxon>Lachnospirales</taxon>
        <taxon>Vallitaleaceae</taxon>
        <taxon>Vallitalea</taxon>
    </lineage>
</organism>
<dbReference type="InterPro" id="IPR017853">
    <property type="entry name" value="GH"/>
</dbReference>
<protein>
    <submittedName>
        <fullName evidence="2">Alpha-glucosidase C-terminal domain-containing protein</fullName>
    </submittedName>
</protein>
<dbReference type="SUPFAM" id="SSF51445">
    <property type="entry name" value="(Trans)glycosidases"/>
    <property type="match status" value="1"/>
</dbReference>
<accession>A0A8J8SF25</accession>